<dbReference type="Gene3D" id="3.40.50.1820">
    <property type="entry name" value="alpha/beta hydrolase"/>
    <property type="match status" value="1"/>
</dbReference>
<dbReference type="SUPFAM" id="SSF53474">
    <property type="entry name" value="alpha/beta-Hydrolases"/>
    <property type="match status" value="1"/>
</dbReference>
<evidence type="ECO:0000256" key="4">
    <source>
        <dbReference type="ARBA" id="ARBA00022840"/>
    </source>
</evidence>
<keyword evidence="4" id="KW-0067">ATP-binding</keyword>
<proteinExistence type="inferred from homology"/>
<evidence type="ECO:0000256" key="2">
    <source>
        <dbReference type="ARBA" id="ARBA00022598"/>
    </source>
</evidence>
<dbReference type="Gene3D" id="3.40.50.12780">
    <property type="entry name" value="N-terminal domain of ligase-like"/>
    <property type="match status" value="1"/>
</dbReference>
<dbReference type="NCBIfam" id="NF005898">
    <property type="entry name" value="PRK07868.1"/>
    <property type="match status" value="1"/>
</dbReference>
<dbReference type="PANTHER" id="PTHR43107:SF15">
    <property type="entry name" value="FATTY ACID TRANSPORT PROTEIN 3, ISOFORM A"/>
    <property type="match status" value="1"/>
</dbReference>
<dbReference type="Pfam" id="PF00501">
    <property type="entry name" value="AMP-binding"/>
    <property type="match status" value="1"/>
</dbReference>
<evidence type="ECO:0000256" key="3">
    <source>
        <dbReference type="ARBA" id="ARBA00022741"/>
    </source>
</evidence>
<dbReference type="PANTHER" id="PTHR43107">
    <property type="entry name" value="LONG-CHAIN FATTY ACID TRANSPORT PROTEIN"/>
    <property type="match status" value="1"/>
</dbReference>
<keyword evidence="7" id="KW-1185">Reference proteome</keyword>
<dbReference type="EMBL" id="JAWLKE010000005">
    <property type="protein sequence ID" value="MDV6231519.1"/>
    <property type="molecule type" value="Genomic_DNA"/>
</dbReference>
<evidence type="ECO:0000313" key="7">
    <source>
        <dbReference type="Proteomes" id="UP001185899"/>
    </source>
</evidence>
<dbReference type="InterPro" id="IPR029058">
    <property type="entry name" value="AB_hydrolase_fold"/>
</dbReference>
<dbReference type="InterPro" id="IPR000873">
    <property type="entry name" value="AMP-dep_synth/lig_dom"/>
</dbReference>
<protein>
    <submittedName>
        <fullName evidence="6">Alpha/beta fold hydrolase</fullName>
    </submittedName>
</protein>
<reference evidence="6 7" key="1">
    <citation type="submission" date="2023-10" db="EMBL/GenBank/DDBJ databases">
        <title>Development of a sustainable strategy for remediation of hydrocarbon-contaminated territories based on the waste exchange concept.</title>
        <authorList>
            <person name="Krivoruchko A."/>
        </authorList>
    </citation>
    <scope>NUCLEOTIDE SEQUENCE [LARGE SCALE GENOMIC DNA]</scope>
    <source>
        <strain evidence="6 7">IEGM 1322</strain>
    </source>
</reference>
<feature type="domain" description="AMP-dependent synthetase/ligase" evidence="5">
    <location>
        <begin position="451"/>
        <end position="780"/>
    </location>
</feature>
<evidence type="ECO:0000313" key="6">
    <source>
        <dbReference type="EMBL" id="MDV6231519.1"/>
    </source>
</evidence>
<name>A0ABU4AZ69_9NOCA</name>
<dbReference type="Proteomes" id="UP001185899">
    <property type="component" value="Unassembled WGS sequence"/>
</dbReference>
<gene>
    <name evidence="6" type="ORF">R3P95_13240</name>
</gene>
<accession>A0ABU4AZ69</accession>
<evidence type="ECO:0000259" key="5">
    <source>
        <dbReference type="Pfam" id="PF00501"/>
    </source>
</evidence>
<dbReference type="SUPFAM" id="SSF56801">
    <property type="entry name" value="Acetyl-CoA synthetase-like"/>
    <property type="match status" value="1"/>
</dbReference>
<sequence length="1006" mass="108518">MVGLNADAVRGPLRRAIATAQNGLEVIRLGGLETEVDPSPFRVMDREPMYRLRRYFPDDVPADSPPVVLIPPMMVSADVYDVTTDQGAAGILHGMGLDPWVVDFGSPDTEEGGWGRTLADHVVAISEVVDKVHEHTGRDVHLGGYSQGGMFCYQAAAYRGGRNLASLITFGAPVDTLAGLPLGIPAGVATRGAEFLADHVFTRLAVSGWMARTGFQLLDPAKTVRSRLDFLRQLHDREALLPREPQRRFLAMDGWVAWSGPAVAELLKQFVVHNRMMTGGFVIKDRLLTLAELTVPVLAFVGEVDDIGQPLAVRGIQRAAPRAQVFETTLRAGHFGLVVGSTAAAQTWPTTGNWIRWREDLGPKPEAVRVMEREDHGDSESGVSITNRLIHTAASIAEVGVGVGRGLASAATGAVRGTREISSEAVRTLPRLARLGQMQPHSRVSLGRLIAEQGRKSPNGECFLFDDRVHTYDAVNVRIDNVVRGLISVGVRPASRIGVLMETRPSALAAMAALSRIGAVPVLLQPGSDLTAALRTVDVDTVIADPENAAAAVPVAPNVLVLGGGETRRLDIPSGYEVVDLEAIDPDAVRLPQWYEPDPGRARELAMILFTTTDRGLEPRYITNHRWALSAFGTATTAALGPGDTVYCLAPLHHSAGILVTIGGALAGGSRIALSRGLEPERFSEEVYRYGVTVVSYTWTMMRQILDDGRFPVDSGHPVRLFIGSGMPVGLWRRTLARFSPARVLEFYASTENDVILANVAGSKIGSKGRPLPGSARVALAAYDPITGRLEEDDDGFVRQCRDDEIGLLLGRPSGDGEATSHVMRGVFEPTDAWIPTENLFRRDSDGDYWLVDRKDTVVRSACGPVYTQPIVDAVGDLDQVDSAVVYGVRVTSDRPRSVRVEASATEVAVCAISLQPEAVITARALTDTLGVLLPAERPAIVHVVPEIPVGRAYRPTATALKKVGIPTPSARSWFYDSESNSYRRLTKAVVAERFVGREAAAEKSS</sequence>
<comment type="similarity">
    <text evidence="1">Belongs to the ATP-dependent AMP-binding enzyme family.</text>
</comment>
<dbReference type="RefSeq" id="WP_283347325.1">
    <property type="nucleotide sequence ID" value="NZ_JAWLKE010000005.1"/>
</dbReference>
<dbReference type="GO" id="GO:0016787">
    <property type="term" value="F:hydrolase activity"/>
    <property type="evidence" value="ECO:0007669"/>
    <property type="project" value="UniProtKB-KW"/>
</dbReference>
<evidence type="ECO:0000256" key="1">
    <source>
        <dbReference type="ARBA" id="ARBA00006432"/>
    </source>
</evidence>
<keyword evidence="2" id="KW-0436">Ligase</keyword>
<organism evidence="6 7">
    <name type="scientific">Rhodococcus cercidiphylli</name>
    <dbReference type="NCBI Taxonomy" id="489916"/>
    <lineage>
        <taxon>Bacteria</taxon>
        <taxon>Bacillati</taxon>
        <taxon>Actinomycetota</taxon>
        <taxon>Actinomycetes</taxon>
        <taxon>Mycobacteriales</taxon>
        <taxon>Nocardiaceae</taxon>
        <taxon>Rhodococcus</taxon>
    </lineage>
</organism>
<dbReference type="InterPro" id="IPR042099">
    <property type="entry name" value="ANL_N_sf"/>
</dbReference>
<keyword evidence="6" id="KW-0378">Hydrolase</keyword>
<comment type="caution">
    <text evidence="6">The sequence shown here is derived from an EMBL/GenBank/DDBJ whole genome shotgun (WGS) entry which is preliminary data.</text>
</comment>
<keyword evidence="3" id="KW-0547">Nucleotide-binding</keyword>